<proteinExistence type="predicted"/>
<dbReference type="Proteomes" id="UP000477739">
    <property type="component" value="Unassembled WGS sequence"/>
</dbReference>
<evidence type="ECO:0000313" key="2">
    <source>
        <dbReference type="Proteomes" id="UP000477739"/>
    </source>
</evidence>
<organism evidence="1 2">
    <name type="scientific">Intestinirhabdus alba</name>
    <dbReference type="NCBI Taxonomy" id="2899544"/>
    <lineage>
        <taxon>Bacteria</taxon>
        <taxon>Pseudomonadati</taxon>
        <taxon>Pseudomonadota</taxon>
        <taxon>Gammaproteobacteria</taxon>
        <taxon>Enterobacterales</taxon>
        <taxon>Enterobacteriaceae</taxon>
        <taxon>Intestinirhabdus</taxon>
    </lineage>
</organism>
<reference evidence="1 2" key="1">
    <citation type="submission" date="2019-11" db="EMBL/GenBank/DDBJ databases">
        <title>Escherichia alba sp. nov. isolated from the gut of plastic-eating superworms Zophobas atratus.</title>
        <authorList>
            <person name="Yang Y."/>
        </authorList>
    </citation>
    <scope>NUCLEOTIDE SEQUENCE [LARGE SCALE GENOMIC DNA]</scope>
    <source>
        <strain evidence="2">BIT-B35</strain>
    </source>
</reference>
<evidence type="ECO:0000313" key="1">
    <source>
        <dbReference type="EMBL" id="MTH47143.1"/>
    </source>
</evidence>
<accession>A0A6L6IQR3</accession>
<dbReference type="RefSeq" id="WP_230979134.1">
    <property type="nucleotide sequence ID" value="NZ_WMJZ01000016.1"/>
</dbReference>
<dbReference type="EMBL" id="WMJZ01000016">
    <property type="protein sequence ID" value="MTH47143.1"/>
    <property type="molecule type" value="Genomic_DNA"/>
</dbReference>
<dbReference type="AlphaFoldDB" id="A0A6L6IQR3"/>
<keyword evidence="2" id="KW-1185">Reference proteome</keyword>
<comment type="caution">
    <text evidence="1">The sequence shown here is derived from an EMBL/GenBank/DDBJ whole genome shotgun (WGS) entry which is preliminary data.</text>
</comment>
<gene>
    <name evidence="1" type="ORF">GJV78_12935</name>
</gene>
<sequence>MSKKEFVYQSPFPLGEDNTEYYLLTSEHVSVA</sequence>
<protein>
    <submittedName>
        <fullName evidence="1">Fumarate hydratase</fullName>
    </submittedName>
</protein>
<name>A0A6L6IQR3_9ENTR</name>
<feature type="non-terminal residue" evidence="1">
    <location>
        <position position="32"/>
    </location>
</feature>